<gene>
    <name evidence="2" type="ORF">PGQ11_005875</name>
</gene>
<evidence type="ECO:0000313" key="3">
    <source>
        <dbReference type="Proteomes" id="UP001390339"/>
    </source>
</evidence>
<sequence>MPAANAATQDRPRKGPVKKSKKIPYMIGRYIEAEPGFTERMAAGRTNYGMVDEAAIQQQRQAEAKKAIDKFDLKWKEASSTNQE</sequence>
<dbReference type="EMBL" id="JAPCWZ010000004">
    <property type="protein sequence ID" value="KAK8867297.1"/>
    <property type="molecule type" value="Genomic_DNA"/>
</dbReference>
<evidence type="ECO:0000313" key="2">
    <source>
        <dbReference type="EMBL" id="KAK8867297.1"/>
    </source>
</evidence>
<feature type="region of interest" description="Disordered" evidence="1">
    <location>
        <begin position="1"/>
        <end position="21"/>
    </location>
</feature>
<dbReference type="Proteomes" id="UP001390339">
    <property type="component" value="Unassembled WGS sequence"/>
</dbReference>
<name>A0ABR2IRN6_9PEZI</name>
<accession>A0ABR2IRN6</accession>
<evidence type="ECO:0000256" key="1">
    <source>
        <dbReference type="SAM" id="MobiDB-lite"/>
    </source>
</evidence>
<keyword evidence="3" id="KW-1185">Reference proteome</keyword>
<protein>
    <submittedName>
        <fullName evidence="2">Uncharacterized protein</fullName>
    </submittedName>
</protein>
<proteinExistence type="predicted"/>
<organism evidence="2 3">
    <name type="scientific">Apiospora arundinis</name>
    <dbReference type="NCBI Taxonomy" id="335852"/>
    <lineage>
        <taxon>Eukaryota</taxon>
        <taxon>Fungi</taxon>
        <taxon>Dikarya</taxon>
        <taxon>Ascomycota</taxon>
        <taxon>Pezizomycotina</taxon>
        <taxon>Sordariomycetes</taxon>
        <taxon>Xylariomycetidae</taxon>
        <taxon>Amphisphaeriales</taxon>
        <taxon>Apiosporaceae</taxon>
        <taxon>Apiospora</taxon>
    </lineage>
</organism>
<comment type="caution">
    <text evidence="2">The sequence shown here is derived from an EMBL/GenBank/DDBJ whole genome shotgun (WGS) entry which is preliminary data.</text>
</comment>
<reference evidence="2 3" key="1">
    <citation type="journal article" date="2024" name="IMA Fungus">
        <title>Apiospora arundinis, a panoply of carbohydrate-active enzymes and secondary metabolites.</title>
        <authorList>
            <person name="Sorensen T."/>
            <person name="Petersen C."/>
            <person name="Muurmann A.T."/>
            <person name="Christiansen J.V."/>
            <person name="Brundto M.L."/>
            <person name="Overgaard C.K."/>
            <person name="Boysen A.T."/>
            <person name="Wollenberg R.D."/>
            <person name="Larsen T.O."/>
            <person name="Sorensen J.L."/>
            <person name="Nielsen K.L."/>
            <person name="Sondergaard T.E."/>
        </authorList>
    </citation>
    <scope>NUCLEOTIDE SEQUENCE [LARGE SCALE GENOMIC DNA]</scope>
    <source>
        <strain evidence="2 3">AAU 773</strain>
    </source>
</reference>